<proteinExistence type="predicted"/>
<gene>
    <name evidence="1" type="ORF">DENIS_0806</name>
</gene>
<comment type="caution">
    <text evidence="1">The sequence shown here is derived from an EMBL/GenBank/DDBJ whole genome shotgun (WGS) entry which is preliminary data.</text>
</comment>
<evidence type="ECO:0000313" key="1">
    <source>
        <dbReference type="EMBL" id="GBC59865.1"/>
    </source>
</evidence>
<dbReference type="AlphaFoldDB" id="A0A401FSC7"/>
<evidence type="ECO:0008006" key="3">
    <source>
        <dbReference type="Google" id="ProtNLM"/>
    </source>
</evidence>
<keyword evidence="2" id="KW-1185">Reference proteome</keyword>
<name>A0A401FSC7_9BACT</name>
<sequence length="365" mass="39595">MELKQKGANAVLGEFKQLKVDLVWTAAVDLDLMAFYRTRDGRSGGIYSENYTGGSHGDLNAFPFIQLSGDAGVGAASGDNRETLRIVRLDDFEALYICAVNFTDASAGTGNVFADYDARVEVATDKGERHTVALDSAQTGAVAVLCKFEGGFMGTSLVNDSQVMDFKAFQSTVPGASALKLSSKVVLKQKGEKASLACKSFDAVMRWRTSVDLDLHCFYRLKPDAPKPARGFLGKIFKGQPTAEGHISFMNFGNKTDSPWIFLDRDAGVGDRGGDNEENIHFTRVDQIEHALIVANIFNKPNANFASYDGVVVVRGGSREIEVPLSESQPGSWCVIARLDNSGATPQLINVNQTRKDEPVLSDFL</sequence>
<dbReference type="OrthoDB" id="2079357at2"/>
<accession>A0A401FSC7</accession>
<organism evidence="1 2">
    <name type="scientific">Desulfonema ishimotonii</name>
    <dbReference type="NCBI Taxonomy" id="45657"/>
    <lineage>
        <taxon>Bacteria</taxon>
        <taxon>Pseudomonadati</taxon>
        <taxon>Thermodesulfobacteriota</taxon>
        <taxon>Desulfobacteria</taxon>
        <taxon>Desulfobacterales</taxon>
        <taxon>Desulfococcaceae</taxon>
        <taxon>Desulfonema</taxon>
    </lineage>
</organism>
<dbReference type="EMBL" id="BEXT01000001">
    <property type="protein sequence ID" value="GBC59865.1"/>
    <property type="molecule type" value="Genomic_DNA"/>
</dbReference>
<protein>
    <recommendedName>
        <fullName evidence="3">Stress response protein</fullName>
    </recommendedName>
</protein>
<dbReference type="RefSeq" id="WP_124327339.1">
    <property type="nucleotide sequence ID" value="NZ_BEXT01000001.1"/>
</dbReference>
<reference evidence="2" key="1">
    <citation type="submission" date="2017-11" db="EMBL/GenBank/DDBJ databases">
        <authorList>
            <person name="Watanabe M."/>
            <person name="Kojima H."/>
        </authorList>
    </citation>
    <scope>NUCLEOTIDE SEQUENCE [LARGE SCALE GENOMIC DNA]</scope>
    <source>
        <strain evidence="2">Tokyo 01</strain>
    </source>
</reference>
<reference evidence="2" key="2">
    <citation type="submission" date="2019-01" db="EMBL/GenBank/DDBJ databases">
        <title>Genome sequence of Desulfonema ishimotonii strain Tokyo 01.</title>
        <authorList>
            <person name="Fukui M."/>
        </authorList>
    </citation>
    <scope>NUCLEOTIDE SEQUENCE [LARGE SCALE GENOMIC DNA]</scope>
    <source>
        <strain evidence="2">Tokyo 01</strain>
    </source>
</reference>
<evidence type="ECO:0000313" key="2">
    <source>
        <dbReference type="Proteomes" id="UP000288096"/>
    </source>
</evidence>
<dbReference type="Proteomes" id="UP000288096">
    <property type="component" value="Unassembled WGS sequence"/>
</dbReference>